<evidence type="ECO:0000259" key="13">
    <source>
        <dbReference type="Pfam" id="PF14842"/>
    </source>
</evidence>
<comment type="subcellular location">
    <subcellularLocation>
        <location evidence="1">Bacterial flagellum basal body</location>
    </subcellularLocation>
    <subcellularLocation>
        <location evidence="2">Cell inner membrane</location>
        <topology evidence="2">Peripheral membrane protein</topology>
        <orientation evidence="2">Cytoplasmic side</orientation>
    </subcellularLocation>
</comment>
<keyword evidence="14" id="KW-0969">Cilium</keyword>
<dbReference type="Pfam" id="PF01706">
    <property type="entry name" value="FliG_C"/>
    <property type="match status" value="1"/>
</dbReference>
<dbReference type="STRING" id="357804.Ping_3564"/>
<dbReference type="InterPro" id="IPR028263">
    <property type="entry name" value="FliG_N"/>
</dbReference>
<dbReference type="GO" id="GO:0009425">
    <property type="term" value="C:bacterial-type flagellum basal body"/>
    <property type="evidence" value="ECO:0007669"/>
    <property type="project" value="UniProtKB-SubCell"/>
</dbReference>
<dbReference type="SUPFAM" id="SSF48029">
    <property type="entry name" value="FliG"/>
    <property type="match status" value="2"/>
</dbReference>
<dbReference type="GO" id="GO:0003774">
    <property type="term" value="F:cytoskeletal motor activity"/>
    <property type="evidence" value="ECO:0007669"/>
    <property type="project" value="InterPro"/>
</dbReference>
<evidence type="ECO:0000256" key="4">
    <source>
        <dbReference type="ARBA" id="ARBA00021870"/>
    </source>
</evidence>
<evidence type="ECO:0000256" key="7">
    <source>
        <dbReference type="ARBA" id="ARBA00022779"/>
    </source>
</evidence>
<name>A1T0I2_PSYIN</name>
<dbReference type="eggNOG" id="COG1536">
    <property type="taxonomic scope" value="Bacteria"/>
</dbReference>
<evidence type="ECO:0000256" key="5">
    <source>
        <dbReference type="ARBA" id="ARBA00022475"/>
    </source>
</evidence>
<comment type="function">
    <text evidence="10">FliG is one of three proteins (FliG, FliN, FliM) that forms the rotor-mounted switch complex (C ring), located at the base of the basal body. This complex interacts with the CheY and CheZ chemotaxis proteins, in addition to contacting components of the motor that determine the direction of flagellar rotation.</text>
</comment>
<feature type="domain" description="Flagellar motor switch protein FliG N-terminal" evidence="13">
    <location>
        <begin position="23"/>
        <end position="119"/>
    </location>
</feature>
<keyword evidence="9" id="KW-0975">Bacterial flagellum</keyword>
<evidence type="ECO:0000256" key="8">
    <source>
        <dbReference type="ARBA" id="ARBA00023136"/>
    </source>
</evidence>
<evidence type="ECO:0000256" key="1">
    <source>
        <dbReference type="ARBA" id="ARBA00004117"/>
    </source>
</evidence>
<sequence length="350" mass="39245">MENKDTTITDSDLPSVSNEPLALSKVEQAALLLLGMGEEIAAGVLRNFSRDEVQKVAKVMSTLSDIKTTQAKDVIEDFFNDFKQHSGIHGASKNFIDNMLNSALDGNIAKGLVADLYGDEIKNKMQKLQWISAEILMKSIANEHAKMQSVFLAYLPAETSSEIFTLFSEKTRIDLLYRITQIEELEQNVADDLLELIERCATEYTENKNGSLKGIKQVVDIINHYGGDKSAIMHSLKEKNSDVVQQIENDMFDFYVIANQTEQTLELIHQHITHDLWAVALKGATPEFKQDILKSLPKRLAADLESEIKELGGMPISVVKNAQAEIMETLRDLNRRGVIELILYTESVVE</sequence>
<evidence type="ECO:0000256" key="6">
    <source>
        <dbReference type="ARBA" id="ARBA00022500"/>
    </source>
</evidence>
<keyword evidence="8" id="KW-0472">Membrane</keyword>
<evidence type="ECO:0000259" key="11">
    <source>
        <dbReference type="Pfam" id="PF01706"/>
    </source>
</evidence>
<dbReference type="PANTHER" id="PTHR30534">
    <property type="entry name" value="FLAGELLAR MOTOR SWITCH PROTEIN FLIG"/>
    <property type="match status" value="1"/>
</dbReference>
<keyword evidence="15" id="KW-1185">Reference proteome</keyword>
<evidence type="ECO:0000256" key="3">
    <source>
        <dbReference type="ARBA" id="ARBA00010299"/>
    </source>
</evidence>
<organism evidence="14 15">
    <name type="scientific">Psychromonas ingrahamii (strain DSM 17664 / CCUG 51855 / 37)</name>
    <dbReference type="NCBI Taxonomy" id="357804"/>
    <lineage>
        <taxon>Bacteria</taxon>
        <taxon>Pseudomonadati</taxon>
        <taxon>Pseudomonadota</taxon>
        <taxon>Gammaproteobacteria</taxon>
        <taxon>Alteromonadales</taxon>
        <taxon>Psychromonadaceae</taxon>
        <taxon>Psychromonas</taxon>
    </lineage>
</organism>
<dbReference type="InterPro" id="IPR032779">
    <property type="entry name" value="FliG_M"/>
</dbReference>
<dbReference type="Pfam" id="PF14841">
    <property type="entry name" value="FliG_M"/>
    <property type="match status" value="1"/>
</dbReference>
<evidence type="ECO:0000256" key="2">
    <source>
        <dbReference type="ARBA" id="ARBA00004515"/>
    </source>
</evidence>
<evidence type="ECO:0000313" key="15">
    <source>
        <dbReference type="Proteomes" id="UP000000639"/>
    </source>
</evidence>
<dbReference type="Gene3D" id="1.10.220.30">
    <property type="match status" value="3"/>
</dbReference>
<evidence type="ECO:0000259" key="12">
    <source>
        <dbReference type="Pfam" id="PF14841"/>
    </source>
</evidence>
<dbReference type="AlphaFoldDB" id="A1T0I2"/>
<dbReference type="Pfam" id="PF14842">
    <property type="entry name" value="FliG_N"/>
    <property type="match status" value="1"/>
</dbReference>
<keyword evidence="14" id="KW-0966">Cell projection</keyword>
<dbReference type="GO" id="GO:0005886">
    <property type="term" value="C:plasma membrane"/>
    <property type="evidence" value="ECO:0007669"/>
    <property type="project" value="UniProtKB-SubCell"/>
</dbReference>
<evidence type="ECO:0000256" key="10">
    <source>
        <dbReference type="ARBA" id="ARBA00025598"/>
    </source>
</evidence>
<keyword evidence="5" id="KW-1003">Cell membrane</keyword>
<dbReference type="HOGENOM" id="CLU_047835_3_0_6"/>
<dbReference type="GO" id="GO:0071973">
    <property type="term" value="P:bacterial-type flagellum-dependent cell motility"/>
    <property type="evidence" value="ECO:0007669"/>
    <property type="project" value="InterPro"/>
</dbReference>
<gene>
    <name evidence="14" type="ordered locus">Ping_3564</name>
</gene>
<keyword evidence="14" id="KW-0282">Flagellum</keyword>
<evidence type="ECO:0000313" key="14">
    <source>
        <dbReference type="EMBL" id="ABM05247.1"/>
    </source>
</evidence>
<accession>A1T0I2</accession>
<dbReference type="KEGG" id="pin:Ping_3564"/>
<dbReference type="InterPro" id="IPR011002">
    <property type="entry name" value="FliG_a-hlx"/>
</dbReference>
<dbReference type="InterPro" id="IPR023087">
    <property type="entry name" value="Flg_Motor_Flig_C"/>
</dbReference>
<feature type="domain" description="Flagellar motor switch protein FliG C-terminal" evidence="11">
    <location>
        <begin position="235"/>
        <end position="341"/>
    </location>
</feature>
<keyword evidence="7" id="KW-0283">Flagellar rotation</keyword>
<evidence type="ECO:0000256" key="9">
    <source>
        <dbReference type="ARBA" id="ARBA00023143"/>
    </source>
</evidence>
<dbReference type="PANTHER" id="PTHR30534:SF0">
    <property type="entry name" value="FLAGELLAR MOTOR SWITCH PROTEIN FLIG"/>
    <property type="match status" value="1"/>
</dbReference>
<reference evidence="14 15" key="1">
    <citation type="submission" date="2007-01" db="EMBL/GenBank/DDBJ databases">
        <title>Complete sequence of Psychromonas ingrahamii 37.</title>
        <authorList>
            <consortium name="US DOE Joint Genome Institute"/>
            <person name="Copeland A."/>
            <person name="Lucas S."/>
            <person name="Lapidus A."/>
            <person name="Barry K."/>
            <person name="Detter J.C."/>
            <person name="Glavina del Rio T."/>
            <person name="Hammon N."/>
            <person name="Israni S."/>
            <person name="Dalin E."/>
            <person name="Tice H."/>
            <person name="Pitluck S."/>
            <person name="Thompson L.S."/>
            <person name="Brettin T."/>
            <person name="Bruce D."/>
            <person name="Han C."/>
            <person name="Tapia R."/>
            <person name="Schmutz J."/>
            <person name="Larimer F."/>
            <person name="Land M."/>
            <person name="Hauser L."/>
            <person name="Kyrpides N."/>
            <person name="Ivanova N."/>
            <person name="Staley J."/>
            <person name="Richardson P."/>
        </authorList>
    </citation>
    <scope>NUCLEOTIDE SEQUENCE [LARGE SCALE GENOMIC DNA]</scope>
    <source>
        <strain evidence="14 15">37</strain>
    </source>
</reference>
<protein>
    <recommendedName>
        <fullName evidence="4">Flagellar motor switch protein FliG</fullName>
    </recommendedName>
</protein>
<feature type="domain" description="Flagellar motor switch protein FliG middle" evidence="12">
    <location>
        <begin position="134"/>
        <end position="206"/>
    </location>
</feature>
<dbReference type="InterPro" id="IPR000090">
    <property type="entry name" value="Flg_Motor_Flig"/>
</dbReference>
<dbReference type="PRINTS" id="PR00954">
    <property type="entry name" value="FLGMOTORFLIG"/>
</dbReference>
<dbReference type="Proteomes" id="UP000000639">
    <property type="component" value="Chromosome"/>
</dbReference>
<keyword evidence="6" id="KW-0145">Chemotaxis</keyword>
<comment type="similarity">
    <text evidence="3">Belongs to the FliG family.</text>
</comment>
<dbReference type="GO" id="GO:0006935">
    <property type="term" value="P:chemotaxis"/>
    <property type="evidence" value="ECO:0007669"/>
    <property type="project" value="UniProtKB-KW"/>
</dbReference>
<dbReference type="EMBL" id="CP000510">
    <property type="protein sequence ID" value="ABM05247.1"/>
    <property type="molecule type" value="Genomic_DNA"/>
</dbReference>
<proteinExistence type="inferred from homology"/>